<evidence type="ECO:0000313" key="5">
    <source>
        <dbReference type="Proteomes" id="UP000600449"/>
    </source>
</evidence>
<organism evidence="4 5">
    <name type="scientific">Salinarimonas ramus</name>
    <dbReference type="NCBI Taxonomy" id="690164"/>
    <lineage>
        <taxon>Bacteria</taxon>
        <taxon>Pseudomonadati</taxon>
        <taxon>Pseudomonadota</taxon>
        <taxon>Alphaproteobacteria</taxon>
        <taxon>Hyphomicrobiales</taxon>
        <taxon>Salinarimonadaceae</taxon>
        <taxon>Salinarimonas</taxon>
    </lineage>
</organism>
<keyword evidence="5" id="KW-1185">Reference proteome</keyword>
<keyword evidence="1 2" id="KW-0443">Lipid metabolism</keyword>
<dbReference type="Proteomes" id="UP000600449">
    <property type="component" value="Unassembled WGS sequence"/>
</dbReference>
<keyword evidence="2" id="KW-0378">Hydrolase</keyword>
<sequence length="289" mass="30120">MYDAIAFAGGGNRCYWQGGFYDVAGPALGLAPSLVVGASAGAWAACYSMLGFGESVREMVVHGCSQGVPNLDFAALRRGGPAFPVAAMYREMLGEVLDTHAVTRLREPGMPDVLIAVARPPRRLPLSLAIPLGILVYQLEKAIAKPVHPRGGRLLGFRPDFVRVRDLESPEALVAALLASASVPPIMPVGSVAGAPALDGGLVDNVPVEPLSAVEARGGRTLVLVTRRYARLPQVPNRTYVQPSQRIAVGQFDVTRPDAIASAYALGRADGEAFVASVRSGEGAAAGAA</sequence>
<feature type="active site" description="Nucleophile" evidence="2">
    <location>
        <position position="39"/>
    </location>
</feature>
<protein>
    <submittedName>
        <fullName evidence="4">Patatin</fullName>
    </submittedName>
</protein>
<comment type="caution">
    <text evidence="4">The sequence shown here is derived from an EMBL/GenBank/DDBJ whole genome shotgun (WGS) entry which is preliminary data.</text>
</comment>
<dbReference type="PROSITE" id="PS51635">
    <property type="entry name" value="PNPLA"/>
    <property type="match status" value="1"/>
</dbReference>
<feature type="short sequence motif" description="GXSXG" evidence="2">
    <location>
        <begin position="37"/>
        <end position="41"/>
    </location>
</feature>
<dbReference type="GO" id="GO:0016042">
    <property type="term" value="P:lipid catabolic process"/>
    <property type="evidence" value="ECO:0007669"/>
    <property type="project" value="UniProtKB-UniRule"/>
</dbReference>
<evidence type="ECO:0000313" key="4">
    <source>
        <dbReference type="EMBL" id="GGK43284.1"/>
    </source>
</evidence>
<dbReference type="GO" id="GO:0016787">
    <property type="term" value="F:hydrolase activity"/>
    <property type="evidence" value="ECO:0007669"/>
    <property type="project" value="UniProtKB-UniRule"/>
</dbReference>
<keyword evidence="2" id="KW-0442">Lipid degradation</keyword>
<dbReference type="InterPro" id="IPR016035">
    <property type="entry name" value="Acyl_Trfase/lysoPLipase"/>
</dbReference>
<evidence type="ECO:0000256" key="2">
    <source>
        <dbReference type="PROSITE-ProRule" id="PRU01161"/>
    </source>
</evidence>
<evidence type="ECO:0000256" key="1">
    <source>
        <dbReference type="ARBA" id="ARBA00023098"/>
    </source>
</evidence>
<dbReference type="RefSeq" id="WP_188914359.1">
    <property type="nucleotide sequence ID" value="NZ_BMMF01000010.1"/>
</dbReference>
<gene>
    <name evidence="4" type="ORF">GCM10011322_33030</name>
</gene>
<dbReference type="InterPro" id="IPR002641">
    <property type="entry name" value="PNPLA_dom"/>
</dbReference>
<dbReference type="SUPFAM" id="SSF52151">
    <property type="entry name" value="FabD/lysophospholipase-like"/>
    <property type="match status" value="1"/>
</dbReference>
<evidence type="ECO:0000259" key="3">
    <source>
        <dbReference type="PROSITE" id="PS51635"/>
    </source>
</evidence>
<dbReference type="AlphaFoldDB" id="A0A917QDH1"/>
<accession>A0A917QDH1</accession>
<proteinExistence type="predicted"/>
<comment type="caution">
    <text evidence="2">Lacks conserved residue(s) required for the propagation of feature annotation.</text>
</comment>
<dbReference type="Pfam" id="PF01734">
    <property type="entry name" value="Patatin"/>
    <property type="match status" value="1"/>
</dbReference>
<feature type="domain" description="PNPLA" evidence="3">
    <location>
        <begin position="5"/>
        <end position="212"/>
    </location>
</feature>
<feature type="short sequence motif" description="DGA/G" evidence="2">
    <location>
        <begin position="199"/>
        <end position="201"/>
    </location>
</feature>
<dbReference type="EMBL" id="BMMF01000010">
    <property type="protein sequence ID" value="GGK43284.1"/>
    <property type="molecule type" value="Genomic_DNA"/>
</dbReference>
<name>A0A917QDH1_9HYPH</name>
<feature type="active site" description="Proton acceptor" evidence="2">
    <location>
        <position position="199"/>
    </location>
</feature>
<reference evidence="4 5" key="1">
    <citation type="journal article" date="2014" name="Int. J. Syst. Evol. Microbiol.">
        <title>Complete genome sequence of Corynebacterium casei LMG S-19264T (=DSM 44701T), isolated from a smear-ripened cheese.</title>
        <authorList>
            <consortium name="US DOE Joint Genome Institute (JGI-PGF)"/>
            <person name="Walter F."/>
            <person name="Albersmeier A."/>
            <person name="Kalinowski J."/>
            <person name="Ruckert C."/>
        </authorList>
    </citation>
    <scope>NUCLEOTIDE SEQUENCE [LARGE SCALE GENOMIC DNA]</scope>
    <source>
        <strain evidence="4 5">CGMCC 1.9161</strain>
    </source>
</reference>